<protein>
    <submittedName>
        <fullName evidence="2">XRE family transcriptional regulator</fullName>
    </submittedName>
</protein>
<feature type="domain" description="HTH cro/C1-type" evidence="1">
    <location>
        <begin position="175"/>
        <end position="220"/>
    </location>
</feature>
<proteinExistence type="predicted"/>
<dbReference type="EMBL" id="SDMQ01000010">
    <property type="protein sequence ID" value="TBT83791.1"/>
    <property type="molecule type" value="Genomic_DNA"/>
</dbReference>
<comment type="caution">
    <text evidence="2">The sequence shown here is derived from an EMBL/GenBank/DDBJ whole genome shotgun (WGS) entry which is preliminary data.</text>
</comment>
<dbReference type="InterPro" id="IPR001387">
    <property type="entry name" value="Cro/C1-type_HTH"/>
</dbReference>
<gene>
    <name evidence="2" type="ORF">ET989_10785</name>
</gene>
<sequence length="236" mass="25517">MTTNTCTNTRCDRPATHAVEFPRSSPIDPTPFTRLQCETHARRNVEQLGATMTDLPGVEADARPVVEGDAFLDAARAYVARWRTVSRFTGAEPVGEAGAVRVWYVGPSAARARDGQPIEAEFCEVVGAWELARELAPESGGVEAVEVEPDWAELLRLTRNRLLAELVSTDVARVGLSVEQAAERARIAPETLARRLAGETFTMPELGALADVCGVRASTWITSVDNTLADARKVAS</sequence>
<keyword evidence="3" id="KW-1185">Reference proteome</keyword>
<dbReference type="AlphaFoldDB" id="A0A4Q9KC94"/>
<reference evidence="2 3" key="1">
    <citation type="submission" date="2019-01" db="EMBL/GenBank/DDBJ databases">
        <title>Lactibacter flavus gen. nov., sp. nov., a novel bacterium of the family Propionibacteriaceae isolated from raw milk and dairy products.</title>
        <authorList>
            <person name="Huptas C."/>
            <person name="Wenning M."/>
            <person name="Breitenwieser F."/>
            <person name="Doll E."/>
            <person name="Von Neubeck M."/>
            <person name="Busse H.-J."/>
            <person name="Scherer S."/>
        </authorList>
    </citation>
    <scope>NUCLEOTIDE SEQUENCE [LARGE SCALE GENOMIC DNA]</scope>
    <source>
        <strain evidence="2 3">KCTC 33808</strain>
    </source>
</reference>
<evidence type="ECO:0000313" key="3">
    <source>
        <dbReference type="Proteomes" id="UP000292373"/>
    </source>
</evidence>
<evidence type="ECO:0000259" key="1">
    <source>
        <dbReference type="PROSITE" id="PS50943"/>
    </source>
</evidence>
<dbReference type="PROSITE" id="PS50943">
    <property type="entry name" value="HTH_CROC1"/>
    <property type="match status" value="1"/>
</dbReference>
<organism evidence="2 3">
    <name type="scientific">Propioniciclava sinopodophylli</name>
    <dbReference type="NCBI Taxonomy" id="1837344"/>
    <lineage>
        <taxon>Bacteria</taxon>
        <taxon>Bacillati</taxon>
        <taxon>Actinomycetota</taxon>
        <taxon>Actinomycetes</taxon>
        <taxon>Propionibacteriales</taxon>
        <taxon>Propionibacteriaceae</taxon>
        <taxon>Propioniciclava</taxon>
    </lineage>
</organism>
<dbReference type="Proteomes" id="UP000292373">
    <property type="component" value="Unassembled WGS sequence"/>
</dbReference>
<accession>A0A4Q9KC94</accession>
<evidence type="ECO:0000313" key="2">
    <source>
        <dbReference type="EMBL" id="TBT83791.1"/>
    </source>
</evidence>
<dbReference type="OrthoDB" id="3404950at2"/>
<dbReference type="RefSeq" id="WP_131168802.1">
    <property type="nucleotide sequence ID" value="NZ_SDMQ01000010.1"/>
</dbReference>
<name>A0A4Q9KC94_9ACTN</name>